<evidence type="ECO:0000313" key="2">
    <source>
        <dbReference type="Proteomes" id="UP000391919"/>
    </source>
</evidence>
<evidence type="ECO:0008006" key="3">
    <source>
        <dbReference type="Google" id="ProtNLM"/>
    </source>
</evidence>
<reference evidence="1 2" key="1">
    <citation type="submission" date="2019-09" db="EMBL/GenBank/DDBJ databases">
        <title>Draft genome sequence of Bacillus sp. JC-7.</title>
        <authorList>
            <person name="Tanaka N."/>
            <person name="Shiwa Y."/>
            <person name="Fujita N."/>
            <person name="Tanasupawat S."/>
        </authorList>
    </citation>
    <scope>NUCLEOTIDE SEQUENCE [LARGE SCALE GENOMIC DNA]</scope>
    <source>
        <strain evidence="1 2">JC-7</strain>
    </source>
</reference>
<proteinExistence type="predicted"/>
<dbReference type="InterPro" id="IPR015797">
    <property type="entry name" value="NUDIX_hydrolase-like_dom_sf"/>
</dbReference>
<dbReference type="AlphaFoldDB" id="A0A5J4JGB3"/>
<gene>
    <name evidence="1" type="ORF">BpJC7_06710</name>
</gene>
<keyword evidence="2" id="KW-1185">Reference proteome</keyword>
<comment type="caution">
    <text evidence="1">The sequence shown here is derived from an EMBL/GenBank/DDBJ whole genome shotgun (WGS) entry which is preliminary data.</text>
</comment>
<accession>A0A5J4JGB3</accession>
<dbReference type="SUPFAM" id="SSF55811">
    <property type="entry name" value="Nudix"/>
    <property type="match status" value="1"/>
</dbReference>
<dbReference type="Gene3D" id="3.90.79.10">
    <property type="entry name" value="Nucleoside Triphosphate Pyrophosphohydrolase"/>
    <property type="match status" value="1"/>
</dbReference>
<sequence>METKGTYMKDCGAYAVIFDAKKERVGAVLKYNGYVLPGGKIGQGESDIACLKRTVGAELEVGSFLGKAAQFTRQHTIDEGLFYLGKIEQPSEGSQKLEWLNLHEAAAKMSGGHHQWAVQEGINAVQASMWF</sequence>
<dbReference type="RefSeq" id="WP_151679433.1">
    <property type="nucleotide sequence ID" value="NZ_BKZP01000007.1"/>
</dbReference>
<dbReference type="Proteomes" id="UP000391919">
    <property type="component" value="Unassembled WGS sequence"/>
</dbReference>
<organism evidence="1 2">
    <name type="scientific">Weizmannia acidilactici</name>
    <dbReference type="NCBI Taxonomy" id="2607726"/>
    <lineage>
        <taxon>Bacteria</taxon>
        <taxon>Bacillati</taxon>
        <taxon>Bacillota</taxon>
        <taxon>Bacilli</taxon>
        <taxon>Bacillales</taxon>
        <taxon>Bacillaceae</taxon>
        <taxon>Heyndrickxia</taxon>
    </lineage>
</organism>
<dbReference type="EMBL" id="BKZQ01000006">
    <property type="protein sequence ID" value="GER69368.1"/>
    <property type="molecule type" value="Genomic_DNA"/>
</dbReference>
<name>A0A5J4JGB3_9BACI</name>
<protein>
    <recommendedName>
        <fullName evidence="3">Nudix hydrolase domain-containing protein</fullName>
    </recommendedName>
</protein>
<evidence type="ECO:0000313" key="1">
    <source>
        <dbReference type="EMBL" id="GER69368.1"/>
    </source>
</evidence>